<protein>
    <recommendedName>
        <fullName evidence="4">Glucosamine-6-phosphate deaminase</fullName>
        <ecNumber evidence="4">3.5.99.6</ecNumber>
    </recommendedName>
    <alternativeName>
        <fullName evidence="4">GlcN6P deaminase</fullName>
        <shortName evidence="4">GNPDA</shortName>
    </alternativeName>
    <alternativeName>
        <fullName evidence="4">Glucosamine-6-phosphate isomerase</fullName>
    </alternativeName>
</protein>
<comment type="caution">
    <text evidence="6">The sequence shown here is derived from an EMBL/GenBank/DDBJ whole genome shotgun (WGS) entry which is preliminary data.</text>
</comment>
<dbReference type="InterPro" id="IPR004547">
    <property type="entry name" value="Glucosamine6P_isomerase"/>
</dbReference>
<dbReference type="STRING" id="500633.CLOHIR_01906"/>
<dbReference type="PROSITE" id="PS01161">
    <property type="entry name" value="GLC_GALNAC_ISOMERASE"/>
    <property type="match status" value="1"/>
</dbReference>
<comment type="caution">
    <text evidence="4">Lacks conserved residue(s) required for the propagation of feature annotation.</text>
</comment>
<dbReference type="GO" id="GO:0006043">
    <property type="term" value="P:glucosamine catabolic process"/>
    <property type="evidence" value="ECO:0007669"/>
    <property type="project" value="TreeGrafter"/>
</dbReference>
<dbReference type="GO" id="GO:0019262">
    <property type="term" value="P:N-acetylneuraminate catabolic process"/>
    <property type="evidence" value="ECO:0007669"/>
    <property type="project" value="UniProtKB-UniRule"/>
</dbReference>
<dbReference type="SUPFAM" id="SSF100950">
    <property type="entry name" value="NagB/RpiA/CoA transferase-like"/>
    <property type="match status" value="1"/>
</dbReference>
<gene>
    <name evidence="4 6" type="primary">nagB</name>
    <name evidence="6" type="ORF">CLOHIR_01906</name>
</gene>
<dbReference type="RefSeq" id="WP_006440768.1">
    <property type="nucleotide sequence ID" value="NZ_DS995358.1"/>
</dbReference>
<dbReference type="OrthoDB" id="9791139at2"/>
<dbReference type="HAMAP" id="MF_01241">
    <property type="entry name" value="GlcN6P_deamin"/>
    <property type="match status" value="1"/>
</dbReference>
<name>B6G1A0_PEPHT</name>
<dbReference type="CDD" id="cd01399">
    <property type="entry name" value="GlcN6P_deaminase"/>
    <property type="match status" value="1"/>
</dbReference>
<keyword evidence="2 4" id="KW-0378">Hydrolase</keyword>
<dbReference type="Pfam" id="PF01182">
    <property type="entry name" value="Glucosamine_iso"/>
    <property type="match status" value="1"/>
</dbReference>
<comment type="function">
    <text evidence="4">Catalyzes the reversible isomerization-deamination of glucosamine 6-phosphate (GlcN6P) to form fructose 6-phosphate (Fru6P) and ammonium ion.</text>
</comment>
<dbReference type="EC" id="3.5.99.6" evidence="4"/>
<dbReference type="NCBIfam" id="TIGR00502">
    <property type="entry name" value="nagB"/>
    <property type="match status" value="1"/>
</dbReference>
<dbReference type="FunFam" id="3.40.50.1360:FF:000003">
    <property type="entry name" value="Glucosamine-6-phosphate deaminase"/>
    <property type="match status" value="1"/>
</dbReference>
<dbReference type="AlphaFoldDB" id="B6G1A0"/>
<evidence type="ECO:0000259" key="5">
    <source>
        <dbReference type="Pfam" id="PF01182"/>
    </source>
</evidence>
<dbReference type="GO" id="GO:0004342">
    <property type="term" value="F:glucosamine-6-phosphate deaminase activity"/>
    <property type="evidence" value="ECO:0007669"/>
    <property type="project" value="UniProtKB-UniRule"/>
</dbReference>
<accession>B6G1A0</accession>
<feature type="domain" description="Glucosamine/galactosamine-6-phosphate isomerase" evidence="5">
    <location>
        <begin position="21"/>
        <end position="225"/>
    </location>
</feature>
<proteinExistence type="inferred from homology"/>
<dbReference type="GO" id="GO:0042802">
    <property type="term" value="F:identical protein binding"/>
    <property type="evidence" value="ECO:0007669"/>
    <property type="project" value="TreeGrafter"/>
</dbReference>
<dbReference type="Proteomes" id="UP000003178">
    <property type="component" value="Unassembled WGS sequence"/>
</dbReference>
<reference evidence="6 7" key="2">
    <citation type="submission" date="2008-10" db="EMBL/GenBank/DDBJ databases">
        <title>Draft genome sequence of Clostridium hiranonis (DSM 13275).</title>
        <authorList>
            <person name="Sudarsanam P."/>
            <person name="Ley R."/>
            <person name="Guruge J."/>
            <person name="Turnbaugh P.J."/>
            <person name="Mahowald M."/>
            <person name="Liep D."/>
            <person name="Gordon J."/>
        </authorList>
    </citation>
    <scope>NUCLEOTIDE SEQUENCE [LARGE SCALE GENOMIC DNA]</scope>
    <source>
        <strain evidence="6 7">DSM 13275</strain>
    </source>
</reference>
<evidence type="ECO:0000256" key="2">
    <source>
        <dbReference type="ARBA" id="ARBA00022801"/>
    </source>
</evidence>
<evidence type="ECO:0000256" key="3">
    <source>
        <dbReference type="ARBA" id="ARBA00023277"/>
    </source>
</evidence>
<dbReference type="GO" id="GO:0006046">
    <property type="term" value="P:N-acetylglucosamine catabolic process"/>
    <property type="evidence" value="ECO:0007669"/>
    <property type="project" value="UniProtKB-UniRule"/>
</dbReference>
<keyword evidence="3 4" id="KW-0119">Carbohydrate metabolism</keyword>
<dbReference type="UniPathway" id="UPA00629">
    <property type="reaction ID" value="UER00684"/>
</dbReference>
<dbReference type="eggNOG" id="COG0363">
    <property type="taxonomic scope" value="Bacteria"/>
</dbReference>
<dbReference type="EMBL" id="ABWP01000071">
    <property type="protein sequence ID" value="EEA84506.1"/>
    <property type="molecule type" value="Genomic_DNA"/>
</dbReference>
<dbReference type="GO" id="GO:0005975">
    <property type="term" value="P:carbohydrate metabolic process"/>
    <property type="evidence" value="ECO:0007669"/>
    <property type="project" value="InterPro"/>
</dbReference>
<dbReference type="Gene3D" id="3.40.50.1360">
    <property type="match status" value="1"/>
</dbReference>
<sequence>MKILVCKDYAQMSEKAARIFAAQLILKPNSVLGLATGSTPEGMYASLVEKYNEGKIDFADVTSFNLDEYYQLPVENDQSYDYFMKKHLFNHVNIENFNLPNGMVEDVEAECKAYEERIEAAGGIDIQVLGIGKNGHIGFNEPDSVFIKNTHLVELTPSTIEANSRFFASEEEVPKKAVSMGIGTILKSKKIVLLASGEGKADAIAKTVYGDIDPMVPATALQLHNDVIIILDEAAASQLKPEDYTVVK</sequence>
<feature type="active site" description="Proton acceptor; for ring-opening step" evidence="4">
    <location>
        <position position="136"/>
    </location>
</feature>
<comment type="catalytic activity">
    <reaction evidence="1 4">
        <text>alpha-D-glucosamine 6-phosphate + H2O = beta-D-fructose 6-phosphate + NH4(+)</text>
        <dbReference type="Rhea" id="RHEA:12172"/>
        <dbReference type="ChEBI" id="CHEBI:15377"/>
        <dbReference type="ChEBI" id="CHEBI:28938"/>
        <dbReference type="ChEBI" id="CHEBI:57634"/>
        <dbReference type="ChEBI" id="CHEBI:75989"/>
        <dbReference type="EC" id="3.5.99.6"/>
    </reaction>
</comment>
<dbReference type="GO" id="GO:0005737">
    <property type="term" value="C:cytoplasm"/>
    <property type="evidence" value="ECO:0007669"/>
    <property type="project" value="TreeGrafter"/>
</dbReference>
<keyword evidence="7" id="KW-1185">Reference proteome</keyword>
<dbReference type="InterPro" id="IPR037171">
    <property type="entry name" value="NagB/RpiA_transferase-like"/>
</dbReference>
<dbReference type="HOGENOM" id="CLU_049611_1_1_9"/>
<dbReference type="InterPro" id="IPR018321">
    <property type="entry name" value="Glucosamine6P_isomerase_CS"/>
</dbReference>
<evidence type="ECO:0000256" key="4">
    <source>
        <dbReference type="HAMAP-Rule" id="MF_01241"/>
    </source>
</evidence>
<comment type="pathway">
    <text evidence="4">Amino-sugar metabolism; N-acetylneuraminate degradation; D-fructose 6-phosphate from N-acetylneuraminate: step 5/5.</text>
</comment>
<dbReference type="NCBIfam" id="NF001684">
    <property type="entry name" value="PRK00443.1-4"/>
    <property type="match status" value="1"/>
</dbReference>
<feature type="active site" description="For ring-opening step" evidence="4">
    <location>
        <position position="134"/>
    </location>
</feature>
<feature type="active site" description="Proton acceptor; for enolization step" evidence="4">
    <location>
        <position position="67"/>
    </location>
</feature>
<feature type="active site" description="For ring-opening step" evidence="4">
    <location>
        <position position="141"/>
    </location>
</feature>
<comment type="similarity">
    <text evidence="4">Belongs to the glucosamine/galactosamine-6-phosphate isomerase family. NagB subfamily.</text>
</comment>
<evidence type="ECO:0000313" key="6">
    <source>
        <dbReference type="EMBL" id="EEA84506.1"/>
    </source>
</evidence>
<evidence type="ECO:0000313" key="7">
    <source>
        <dbReference type="Proteomes" id="UP000003178"/>
    </source>
</evidence>
<organism evidence="6 7">
    <name type="scientific">Peptacetobacter hiranonis (strain DSM 13275 / JCM 10541 / KCTC 15199 / TO-931)</name>
    <name type="common">Clostridium hiranonis</name>
    <dbReference type="NCBI Taxonomy" id="500633"/>
    <lineage>
        <taxon>Bacteria</taxon>
        <taxon>Bacillati</taxon>
        <taxon>Bacillota</taxon>
        <taxon>Clostridia</taxon>
        <taxon>Peptostreptococcales</taxon>
        <taxon>Peptostreptococcaceae</taxon>
        <taxon>Peptacetobacter</taxon>
    </lineage>
</organism>
<dbReference type="PANTHER" id="PTHR11280:SF5">
    <property type="entry name" value="GLUCOSAMINE-6-PHOSPHATE ISOMERASE"/>
    <property type="match status" value="1"/>
</dbReference>
<dbReference type="PANTHER" id="PTHR11280">
    <property type="entry name" value="GLUCOSAMINE-6-PHOSPHATE ISOMERASE"/>
    <property type="match status" value="1"/>
</dbReference>
<reference evidence="6 7" key="1">
    <citation type="submission" date="2008-09" db="EMBL/GenBank/DDBJ databases">
        <authorList>
            <person name="Fulton L."/>
            <person name="Clifton S."/>
            <person name="Fulton B."/>
            <person name="Xu J."/>
            <person name="Minx P."/>
            <person name="Pepin K.H."/>
            <person name="Johnson M."/>
            <person name="Thiruvilangam P."/>
            <person name="Bhonagiri V."/>
            <person name="Nash W.E."/>
            <person name="Mardis E.R."/>
            <person name="Wilson R.K."/>
        </authorList>
    </citation>
    <scope>NUCLEOTIDE SEQUENCE [LARGE SCALE GENOMIC DNA]</scope>
    <source>
        <strain evidence="6 7">DSM 13275</strain>
    </source>
</reference>
<evidence type="ECO:0000256" key="1">
    <source>
        <dbReference type="ARBA" id="ARBA00000644"/>
    </source>
</evidence>
<dbReference type="InterPro" id="IPR006148">
    <property type="entry name" value="Glc/Gal-6P_isomerase"/>
</dbReference>